<dbReference type="Pfam" id="PF00271">
    <property type="entry name" value="Helicase_C"/>
    <property type="match status" value="1"/>
</dbReference>
<dbReference type="InterPro" id="IPR011545">
    <property type="entry name" value="DEAD/DEAH_box_helicase_dom"/>
</dbReference>
<dbReference type="SMART" id="SM00487">
    <property type="entry name" value="DEXDc"/>
    <property type="match status" value="1"/>
</dbReference>
<dbReference type="InterPro" id="IPR027417">
    <property type="entry name" value="P-loop_NTPase"/>
</dbReference>
<dbReference type="Pfam" id="PF00270">
    <property type="entry name" value="DEAD"/>
    <property type="match status" value="1"/>
</dbReference>
<evidence type="ECO:0000259" key="8">
    <source>
        <dbReference type="PROSITE" id="PS51194"/>
    </source>
</evidence>
<dbReference type="GO" id="GO:0070013">
    <property type="term" value="C:intracellular organelle lumen"/>
    <property type="evidence" value="ECO:0007669"/>
    <property type="project" value="UniProtKB-ARBA"/>
</dbReference>
<accession>J7S3H8</accession>
<dbReference type="GO" id="GO:0003723">
    <property type="term" value="F:RNA binding"/>
    <property type="evidence" value="ECO:0007669"/>
    <property type="project" value="UniProtKB-UniRule"/>
</dbReference>
<keyword evidence="2 6" id="KW-0378">Hydrolase</keyword>
<dbReference type="SUPFAM" id="SSF52540">
    <property type="entry name" value="P-loop containing nucleoside triphosphate hydrolases"/>
    <property type="match status" value="1"/>
</dbReference>
<evidence type="ECO:0000256" key="3">
    <source>
        <dbReference type="ARBA" id="ARBA00022806"/>
    </source>
</evidence>
<evidence type="ECO:0000313" key="9">
    <source>
        <dbReference type="EMBL" id="CCK72632.1"/>
    </source>
</evidence>
<dbReference type="PANTHER" id="PTHR24031">
    <property type="entry name" value="RNA HELICASE"/>
    <property type="match status" value="1"/>
</dbReference>
<dbReference type="OrthoDB" id="4050369at2759"/>
<evidence type="ECO:0000313" key="10">
    <source>
        <dbReference type="Proteomes" id="UP000006310"/>
    </source>
</evidence>
<comment type="similarity">
    <text evidence="6">Belongs to the DEAD box helicase family.</text>
</comment>
<dbReference type="AlphaFoldDB" id="J7S3H8"/>
<dbReference type="RefSeq" id="XP_022466877.1">
    <property type="nucleotide sequence ID" value="XM_022610597.1"/>
</dbReference>
<evidence type="ECO:0000256" key="2">
    <source>
        <dbReference type="ARBA" id="ARBA00022801"/>
    </source>
</evidence>
<evidence type="ECO:0000256" key="7">
    <source>
        <dbReference type="SAM" id="MobiDB-lite"/>
    </source>
</evidence>
<evidence type="ECO:0000256" key="6">
    <source>
        <dbReference type="RuleBase" id="RU365068"/>
    </source>
</evidence>
<dbReference type="GO" id="GO:0016787">
    <property type="term" value="F:hydrolase activity"/>
    <property type="evidence" value="ECO:0007669"/>
    <property type="project" value="UniProtKB-KW"/>
</dbReference>
<organism evidence="9 10">
    <name type="scientific">Huiozyma naganishii (strain ATCC MYA-139 / BCRC 22969 / CBS 8797 / KCTC 17520 / NBRC 10181 / NCYC 3082 / Yp74L-3)</name>
    <name type="common">Yeast</name>
    <name type="synonym">Kazachstania naganishii</name>
    <dbReference type="NCBI Taxonomy" id="1071383"/>
    <lineage>
        <taxon>Eukaryota</taxon>
        <taxon>Fungi</taxon>
        <taxon>Dikarya</taxon>
        <taxon>Ascomycota</taxon>
        <taxon>Saccharomycotina</taxon>
        <taxon>Saccharomycetes</taxon>
        <taxon>Saccharomycetales</taxon>
        <taxon>Saccharomycetaceae</taxon>
        <taxon>Huiozyma</taxon>
    </lineage>
</organism>
<evidence type="ECO:0000256" key="5">
    <source>
        <dbReference type="ARBA" id="ARBA00022884"/>
    </source>
</evidence>
<comment type="catalytic activity">
    <reaction evidence="6">
        <text>ATP + H2O = ADP + phosphate + H(+)</text>
        <dbReference type="Rhea" id="RHEA:13065"/>
        <dbReference type="ChEBI" id="CHEBI:15377"/>
        <dbReference type="ChEBI" id="CHEBI:15378"/>
        <dbReference type="ChEBI" id="CHEBI:30616"/>
        <dbReference type="ChEBI" id="CHEBI:43474"/>
        <dbReference type="ChEBI" id="CHEBI:456216"/>
        <dbReference type="EC" id="3.6.4.13"/>
    </reaction>
</comment>
<feature type="region of interest" description="Disordered" evidence="7">
    <location>
        <begin position="785"/>
        <end position="836"/>
    </location>
</feature>
<dbReference type="GO" id="GO:0005524">
    <property type="term" value="F:ATP binding"/>
    <property type="evidence" value="ECO:0007669"/>
    <property type="project" value="UniProtKB-UniRule"/>
</dbReference>
<dbReference type="EC" id="3.6.4.13" evidence="6"/>
<dbReference type="SMART" id="SM00490">
    <property type="entry name" value="HELICc"/>
    <property type="match status" value="1"/>
</dbReference>
<reference evidence="10" key="2">
    <citation type="submission" date="2012-08" db="EMBL/GenBank/DDBJ databases">
        <title>Genome sequence of Kazachstania naganishii.</title>
        <authorList>
            <person name="Gordon J.L."/>
            <person name="Armisen D."/>
            <person name="Proux-Wera E."/>
            <person name="OhEigeartaigh S.S."/>
            <person name="Byrne K.P."/>
            <person name="Wolfe K.H."/>
        </authorList>
    </citation>
    <scope>NUCLEOTIDE SEQUENCE [LARGE SCALE GENOMIC DNA]</scope>
    <source>
        <strain evidence="10">ATCC MYA-139 / BCRC 22969 / CBS 8797 / CCRC 22969 / KCTC 17520 / NBRC 10181 / NCYC 3082</strain>
    </source>
</reference>
<feature type="compositionally biased region" description="Basic and acidic residues" evidence="7">
    <location>
        <begin position="872"/>
        <end position="881"/>
    </location>
</feature>
<comment type="function">
    <text evidence="6">RNA helicase.</text>
</comment>
<keyword evidence="4 6" id="KW-0067">ATP-binding</keyword>
<evidence type="ECO:0000256" key="4">
    <source>
        <dbReference type="ARBA" id="ARBA00022840"/>
    </source>
</evidence>
<keyword evidence="3 6" id="KW-0347">Helicase</keyword>
<keyword evidence="5 6" id="KW-0694">RNA-binding</keyword>
<dbReference type="InterPro" id="IPR001650">
    <property type="entry name" value="Helicase_C-like"/>
</dbReference>
<dbReference type="Gene3D" id="3.40.50.300">
    <property type="entry name" value="P-loop containing nucleotide triphosphate hydrolases"/>
    <property type="match status" value="2"/>
</dbReference>
<comment type="domain">
    <text evidence="6">The Q motif is unique to and characteristic of the DEAD box family of RNA helicases and controls ATP binding and hydrolysis.</text>
</comment>
<evidence type="ECO:0000256" key="1">
    <source>
        <dbReference type="ARBA" id="ARBA00022741"/>
    </source>
</evidence>
<dbReference type="GO" id="GO:0003724">
    <property type="term" value="F:RNA helicase activity"/>
    <property type="evidence" value="ECO:0007669"/>
    <property type="project" value="UniProtKB-EC"/>
</dbReference>
<dbReference type="KEGG" id="kng:KNAG_0K02690"/>
<reference evidence="9 10" key="1">
    <citation type="journal article" date="2011" name="Proc. Natl. Acad. Sci. U.S.A.">
        <title>Evolutionary erosion of yeast sex chromosomes by mating-type switching accidents.</title>
        <authorList>
            <person name="Gordon J.L."/>
            <person name="Armisen D."/>
            <person name="Proux-Wera E."/>
            <person name="Oheigeartaigh S.S."/>
            <person name="Byrne K.P."/>
            <person name="Wolfe K.H."/>
        </authorList>
    </citation>
    <scope>NUCLEOTIDE SEQUENCE [LARGE SCALE GENOMIC DNA]</scope>
    <source>
        <strain evidence="10">ATCC MYA-139 / BCRC 22969 / CBS 8797 / CCRC 22969 / KCTC 17520 / NBRC 10181 / NCYC 3082</strain>
    </source>
</reference>
<gene>
    <name evidence="9" type="primary">KNAG0K02690</name>
    <name evidence="9" type="ordered locus">KNAG_0K02690</name>
</gene>
<feature type="region of interest" description="Disordered" evidence="7">
    <location>
        <begin position="852"/>
        <end position="889"/>
    </location>
</feature>
<proteinExistence type="inferred from homology"/>
<dbReference type="OMA" id="CANLMCK"/>
<dbReference type="EMBL" id="HE978324">
    <property type="protein sequence ID" value="CCK72632.1"/>
    <property type="molecule type" value="Genomic_DNA"/>
</dbReference>
<dbReference type="GeneID" id="34528399"/>
<sequence>MVNGTCGVGSTVYSTAFSTSISANPSSHRSSSVSSSVSHSFRTSVVTNSSVASSIMWMVYIGAGGPYRFPEIQKLKFASNDRNIFADNITRCLAIRTVYTKAQVAKRMTKHLDTTTSHFLFFFIMIVVPLRNHIAGSDFAGMSRDLFDEMGARVQGHPTNAAGPLGGAMSDKDFSQQVIKSFLFVDVLAGKLLKYDFFNKRTRDHPCSVHKEGRLTFRELRHGIIFFMRKHTNVAQIIAGANAVEEYAGHTATTGRQVYAAPGTVIDHNESEEAIGDHQIALAWHRFLGLEMAKSVVTVTEKDKAKKEYRPYGAMGDLTAAGRLLYNDAFQFRKGQQDIAIDVFLGTEQLIPVQALPGYGKTALFQIPLIALKKKNPLPKVVSFVFVPYIPLKANMIDRLRAKGQLEVGDVAELLKNGPNVGEDALIADVYVGAFHEMGTVSCKELIDNWYKTFKNTILGLVVLDEFHNFETELTFRAEVYQLIDTINLGLAWKVLVLSGTIGRRNFAAPLKRLGFKKPLTTELTFESKSFIRNLVEELPLGNSVKWFGECASSDQCLKKAVALVNHFLASEENSKVILVCRTREHVGLLATDLTPHDPLSVHGRMSGADKEQIMRRFIQDPAKRVLVGTKLVSEGIDVQSLALVILVDYLPSIGEFVQTAGRIRGDGLCLVLWSSACRNDPAKDLNPGCLTPQLNRFYELSQEGHVGCCGNLERVNPLSVDLAQRVFPNILSFPLLRKDKWEQFETASLKRARTEQPWEEDSAAEESELFGIDMFIGQPEMTECVEGSTVDSSDEENGRTPGPEIRPHKAPRIQSGDLHRPERPLPANNRVYSSGEDEVPSLDAAEYGDAELWPSPSIDDGMPWDQTQQDDAPRHSRDSPVTDLIPGPFYSEHDDATSQSIGQELRAAFGPELSLYYFLDIEGTYETVMKFWNPYESNVGIPKVNEPKFCFVCMGGQHFKCVCPEFTSHKQKYVVIVMQLLDIQTNALLRKCSDERKREARHS</sequence>
<dbReference type="HOGENOM" id="CLU_289029_0_0_1"/>
<keyword evidence="10" id="KW-1185">Reference proteome</keyword>
<feature type="domain" description="Helicase C-terminal" evidence="8">
    <location>
        <begin position="563"/>
        <end position="724"/>
    </location>
</feature>
<protein>
    <recommendedName>
        <fullName evidence="6">ATP-dependent RNA helicase</fullName>
        <ecNumber evidence="6">3.6.4.13</ecNumber>
    </recommendedName>
</protein>
<dbReference type="PROSITE" id="PS51194">
    <property type="entry name" value="HELICASE_CTER"/>
    <property type="match status" value="1"/>
</dbReference>
<dbReference type="InterPro" id="IPR014001">
    <property type="entry name" value="Helicase_ATP-bd"/>
</dbReference>
<dbReference type="eggNOG" id="ENOG502QWCT">
    <property type="taxonomic scope" value="Eukaryota"/>
</dbReference>
<keyword evidence="1 6" id="KW-0547">Nucleotide-binding</keyword>
<dbReference type="Proteomes" id="UP000006310">
    <property type="component" value="Chromosome 11"/>
</dbReference>
<name>J7S3H8_HUIN7</name>
<dbReference type="STRING" id="1071383.J7S3H8"/>